<protein>
    <recommendedName>
        <fullName evidence="1">D-inositol 3-phosphate glycosyltransferase</fullName>
    </recommendedName>
</protein>
<evidence type="ECO:0000313" key="7">
    <source>
        <dbReference type="Proteomes" id="UP000294506"/>
    </source>
</evidence>
<gene>
    <name evidence="6" type="ORF">EV640_105222</name>
</gene>
<accession>A0A4R7G3K5</accession>
<name>A0A4R7G3K5_9MICC</name>
<sequence length="394" mass="43674">MYLPQSRLESEEPMARPRIYFVVQPTVAHYREPLLRRLLESTRYDFDLVGRFKNSESTAVDEIHSAADEVLAKVRPLTFSKIRGYWWEHGQVREIWHGDHDAFVISGRIHSVSAWAACAVAALRGRTLIMWGHGWKRPEDGLKRRVRLAFYRLTDGLLVYGDRAKELGSSYGVPAEKIQVIYNSIYPEALTTMARESAAHPGQAPDDDGANPTIIYSSRLTTRHRLDLLAEALGGMPAAARPKLLIVGEGAERPRLEQVFAEHGVDAEFLGAVYDYEQLRELYARADLAVSVGGAGLNVTQAMSFGVPVLAEDGNPDSSPEIEAVIEGVTGRYYQTGDAGSLRRVLAELLAAPAQLRQLGEASLAVVRERYTAEKHAEAIEDALDRLLARAKRG</sequence>
<dbReference type="InterPro" id="IPR001296">
    <property type="entry name" value="Glyco_trans_1"/>
</dbReference>
<dbReference type="GO" id="GO:1901137">
    <property type="term" value="P:carbohydrate derivative biosynthetic process"/>
    <property type="evidence" value="ECO:0007669"/>
    <property type="project" value="UniProtKB-ARBA"/>
</dbReference>
<evidence type="ECO:0000259" key="5">
    <source>
        <dbReference type="Pfam" id="PF13439"/>
    </source>
</evidence>
<keyword evidence="7" id="KW-1185">Reference proteome</keyword>
<evidence type="ECO:0000256" key="2">
    <source>
        <dbReference type="ARBA" id="ARBA00022676"/>
    </source>
</evidence>
<dbReference type="SUPFAM" id="SSF53756">
    <property type="entry name" value="UDP-Glycosyltransferase/glycogen phosphorylase"/>
    <property type="match status" value="1"/>
</dbReference>
<dbReference type="CDD" id="cd03801">
    <property type="entry name" value="GT4_PimA-like"/>
    <property type="match status" value="1"/>
</dbReference>
<dbReference type="Proteomes" id="UP000294506">
    <property type="component" value="Unassembled WGS sequence"/>
</dbReference>
<evidence type="ECO:0000313" key="6">
    <source>
        <dbReference type="EMBL" id="TDS85869.1"/>
    </source>
</evidence>
<proteinExistence type="predicted"/>
<dbReference type="AlphaFoldDB" id="A0A4R7G3K5"/>
<feature type="domain" description="Glycosyl transferase family 1" evidence="4">
    <location>
        <begin position="210"/>
        <end position="362"/>
    </location>
</feature>
<dbReference type="InterPro" id="IPR028098">
    <property type="entry name" value="Glyco_trans_4-like_N"/>
</dbReference>
<dbReference type="Pfam" id="PF00534">
    <property type="entry name" value="Glycos_transf_1"/>
    <property type="match status" value="1"/>
</dbReference>
<keyword evidence="2" id="KW-0328">Glycosyltransferase</keyword>
<evidence type="ECO:0000256" key="1">
    <source>
        <dbReference type="ARBA" id="ARBA00021292"/>
    </source>
</evidence>
<organism evidence="6 7">
    <name type="scientific">Nesterenkonia aurantiaca</name>
    <dbReference type="NCBI Taxonomy" id="1436010"/>
    <lineage>
        <taxon>Bacteria</taxon>
        <taxon>Bacillati</taxon>
        <taxon>Actinomycetota</taxon>
        <taxon>Actinomycetes</taxon>
        <taxon>Micrococcales</taxon>
        <taxon>Micrococcaceae</taxon>
        <taxon>Nesterenkonia</taxon>
    </lineage>
</organism>
<dbReference type="PANTHER" id="PTHR45947">
    <property type="entry name" value="SULFOQUINOVOSYL TRANSFERASE SQD2"/>
    <property type="match status" value="1"/>
</dbReference>
<keyword evidence="3 6" id="KW-0808">Transferase</keyword>
<dbReference type="GO" id="GO:0016757">
    <property type="term" value="F:glycosyltransferase activity"/>
    <property type="evidence" value="ECO:0007669"/>
    <property type="project" value="UniProtKB-KW"/>
</dbReference>
<dbReference type="EMBL" id="SOAN01000005">
    <property type="protein sequence ID" value="TDS85869.1"/>
    <property type="molecule type" value="Genomic_DNA"/>
</dbReference>
<dbReference type="Gene3D" id="3.40.50.2000">
    <property type="entry name" value="Glycogen Phosphorylase B"/>
    <property type="match status" value="2"/>
</dbReference>
<dbReference type="Pfam" id="PF13439">
    <property type="entry name" value="Glyco_transf_4"/>
    <property type="match status" value="1"/>
</dbReference>
<feature type="domain" description="Glycosyltransferase subfamily 4-like N-terminal" evidence="5">
    <location>
        <begin position="69"/>
        <end position="187"/>
    </location>
</feature>
<evidence type="ECO:0000256" key="3">
    <source>
        <dbReference type="ARBA" id="ARBA00022679"/>
    </source>
</evidence>
<dbReference type="PANTHER" id="PTHR45947:SF3">
    <property type="entry name" value="SULFOQUINOVOSYL TRANSFERASE SQD2"/>
    <property type="match status" value="1"/>
</dbReference>
<reference evidence="6 7" key="1">
    <citation type="submission" date="2019-03" db="EMBL/GenBank/DDBJ databases">
        <title>Genomic Encyclopedia of Type Strains, Phase III (KMG-III): the genomes of soil and plant-associated and newly described type strains.</title>
        <authorList>
            <person name="Whitman W."/>
        </authorList>
    </citation>
    <scope>NUCLEOTIDE SEQUENCE [LARGE SCALE GENOMIC DNA]</scope>
    <source>
        <strain evidence="6 7">DSM 27373</strain>
    </source>
</reference>
<evidence type="ECO:0000259" key="4">
    <source>
        <dbReference type="Pfam" id="PF00534"/>
    </source>
</evidence>
<dbReference type="InterPro" id="IPR050194">
    <property type="entry name" value="Glycosyltransferase_grp1"/>
</dbReference>
<comment type="caution">
    <text evidence="6">The sequence shown here is derived from an EMBL/GenBank/DDBJ whole genome shotgun (WGS) entry which is preliminary data.</text>
</comment>